<feature type="chain" id="PRO_5044718545" evidence="1">
    <location>
        <begin position="27"/>
        <end position="282"/>
    </location>
</feature>
<reference evidence="3 5" key="1">
    <citation type="submission" date="2017-10" db="EMBL/GenBank/DDBJ databases">
        <title>Genomics of the genus Arcobacter.</title>
        <authorList>
            <person name="Perez-Cataluna A."/>
            <person name="Figueras M.J."/>
        </authorList>
    </citation>
    <scope>NUCLEOTIDE SEQUENCE [LARGE SCALE GENOMIC DNA]</scope>
    <source>
        <strain evidence="3 5">CECT 7835</strain>
    </source>
</reference>
<evidence type="ECO:0000256" key="1">
    <source>
        <dbReference type="SAM" id="SignalP"/>
    </source>
</evidence>
<dbReference type="Proteomes" id="UP000289193">
    <property type="component" value="Unassembled WGS sequence"/>
</dbReference>
<proteinExistence type="predicted"/>
<protein>
    <submittedName>
        <fullName evidence="3">Uncharacterized protein</fullName>
    </submittedName>
</protein>
<evidence type="ECO:0000313" key="3">
    <source>
        <dbReference type="EMBL" id="RXK10461.1"/>
    </source>
</evidence>
<dbReference type="Proteomes" id="UP000253850">
    <property type="component" value="Chromosome"/>
</dbReference>
<dbReference type="AlphaFoldDB" id="A0AAX2ACQ9"/>
<feature type="signal peptide" evidence="1">
    <location>
        <begin position="1"/>
        <end position="26"/>
    </location>
</feature>
<evidence type="ECO:0000313" key="4">
    <source>
        <dbReference type="Proteomes" id="UP000253850"/>
    </source>
</evidence>
<name>A0AAX2ACQ9_9BACT</name>
<dbReference type="EMBL" id="CP031217">
    <property type="protein sequence ID" value="AXH12615.1"/>
    <property type="molecule type" value="Genomic_DNA"/>
</dbReference>
<evidence type="ECO:0000313" key="5">
    <source>
        <dbReference type="Proteomes" id="UP000289193"/>
    </source>
</evidence>
<keyword evidence="5" id="KW-1185">Reference proteome</keyword>
<evidence type="ECO:0000313" key="2">
    <source>
        <dbReference type="EMBL" id="AXH12615.1"/>
    </source>
</evidence>
<dbReference type="RefSeq" id="WP_114839441.1">
    <property type="nucleotide sequence ID" value="NZ_CP031217.1"/>
</dbReference>
<organism evidence="3 5">
    <name type="scientific">Halarcobacter bivalviorum</name>
    <dbReference type="NCBI Taxonomy" id="663364"/>
    <lineage>
        <taxon>Bacteria</taxon>
        <taxon>Pseudomonadati</taxon>
        <taxon>Campylobacterota</taxon>
        <taxon>Epsilonproteobacteria</taxon>
        <taxon>Campylobacterales</taxon>
        <taxon>Arcobacteraceae</taxon>
        <taxon>Halarcobacter</taxon>
    </lineage>
</organism>
<sequence length="282" mass="31031">MIKNSLKGMLKVVLTIFFLSTSLVFANTITGNNSFNTAYPIGTWQYHGSIIGELKADQTEAYFSFRVNMGDRVYVKVSHEDSDQGRSLEVFDQFQNIHDANDGVYGSSSYSPFIMVSNIEGISSGQLFYIKVTRGNNTGSIFFTVAINNRISGGLATFDFAGTATHPGNPNILDPNGVDSSVISMDLTDSSRVPAGAIVKSIRTEGKLSKNLGGIVHKISPAENNIWYTQEGSSYNISAADDLELAQRWDFKYNFRGTSPSNMKYVKATVTYEYDITSGFER</sequence>
<keyword evidence="1" id="KW-0732">Signal</keyword>
<reference evidence="2 4" key="2">
    <citation type="submission" date="2018-07" db="EMBL/GenBank/DDBJ databases">
        <title>Complete genome of the Arcobacter bivalviorum type strain LMG 26154.</title>
        <authorList>
            <person name="Miller W.G."/>
            <person name="Yee E."/>
            <person name="Bono J.L."/>
        </authorList>
    </citation>
    <scope>NUCLEOTIDE SEQUENCE [LARGE SCALE GENOMIC DNA]</scope>
    <source>
        <strain evidence="2 4">LMG 26154</strain>
    </source>
</reference>
<accession>A0AAX2ACQ9</accession>
<dbReference type="Gene3D" id="2.60.120.380">
    <property type="match status" value="1"/>
</dbReference>
<gene>
    <name evidence="2" type="ORF">ABIV_1625</name>
    <name evidence="3" type="ORF">CRV05_04075</name>
</gene>
<dbReference type="EMBL" id="PDKM01000002">
    <property type="protein sequence ID" value="RXK10461.1"/>
    <property type="molecule type" value="Genomic_DNA"/>
</dbReference>
<dbReference type="KEGG" id="hbv:ABIV_1625"/>